<dbReference type="GeneID" id="109431436"/>
<dbReference type="Proteomes" id="UP000069940">
    <property type="component" value="Unassembled WGS sequence"/>
</dbReference>
<keyword evidence="3 5" id="KW-0690">Ribosome biogenesis</keyword>
<comment type="subcellular location">
    <subcellularLocation>
        <location evidence="5">Nucleus</location>
        <location evidence="5">Nucleolus</location>
    </subcellularLocation>
    <subcellularLocation>
        <location evidence="5">Nucleus</location>
        <location evidence="5">Nucleoplasm</location>
    </subcellularLocation>
</comment>
<evidence type="ECO:0000313" key="8">
    <source>
        <dbReference type="Proteomes" id="UP000069940"/>
    </source>
</evidence>
<dbReference type="InterPro" id="IPR011687">
    <property type="entry name" value="Nop53/GLTSCR2"/>
</dbReference>
<feature type="compositionally biased region" description="Polar residues" evidence="6">
    <location>
        <begin position="270"/>
        <end position="280"/>
    </location>
</feature>
<reference evidence="8" key="1">
    <citation type="journal article" date="2015" name="Proc. Natl. Acad. Sci. U.S.A.">
        <title>Genome sequence of the Asian Tiger mosquito, Aedes albopictus, reveals insights into its biology, genetics, and evolution.</title>
        <authorList>
            <person name="Chen X.G."/>
            <person name="Jiang X."/>
            <person name="Gu J."/>
            <person name="Xu M."/>
            <person name="Wu Y."/>
            <person name="Deng Y."/>
            <person name="Zhang C."/>
            <person name="Bonizzoni M."/>
            <person name="Dermauw W."/>
            <person name="Vontas J."/>
            <person name="Armbruster P."/>
            <person name="Huang X."/>
            <person name="Yang Y."/>
            <person name="Zhang H."/>
            <person name="He W."/>
            <person name="Peng H."/>
            <person name="Liu Y."/>
            <person name="Wu K."/>
            <person name="Chen J."/>
            <person name="Lirakis M."/>
            <person name="Topalis P."/>
            <person name="Van Leeuwen T."/>
            <person name="Hall A.B."/>
            <person name="Jiang X."/>
            <person name="Thorpe C."/>
            <person name="Mueller R.L."/>
            <person name="Sun C."/>
            <person name="Waterhouse R.M."/>
            <person name="Yan G."/>
            <person name="Tu Z.J."/>
            <person name="Fang X."/>
            <person name="James A.A."/>
        </authorList>
    </citation>
    <scope>NUCLEOTIDE SEQUENCE [LARGE SCALE GENOMIC DNA]</scope>
    <source>
        <strain evidence="8">Foshan</strain>
    </source>
</reference>
<keyword evidence="4 5" id="KW-0539">Nucleus</keyword>
<organism evidence="7 8">
    <name type="scientific">Aedes albopictus</name>
    <name type="common">Asian tiger mosquito</name>
    <name type="synonym">Stegomyia albopicta</name>
    <dbReference type="NCBI Taxonomy" id="7160"/>
    <lineage>
        <taxon>Eukaryota</taxon>
        <taxon>Metazoa</taxon>
        <taxon>Ecdysozoa</taxon>
        <taxon>Arthropoda</taxon>
        <taxon>Hexapoda</taxon>
        <taxon>Insecta</taxon>
        <taxon>Pterygota</taxon>
        <taxon>Neoptera</taxon>
        <taxon>Endopterygota</taxon>
        <taxon>Diptera</taxon>
        <taxon>Nematocera</taxon>
        <taxon>Culicoidea</taxon>
        <taxon>Culicidae</taxon>
        <taxon>Culicinae</taxon>
        <taxon>Aedini</taxon>
        <taxon>Aedes</taxon>
        <taxon>Stegomyia</taxon>
    </lineage>
</organism>
<dbReference type="EnsemblMetazoa" id="AALFPA23_015979.R23277">
    <property type="protein sequence ID" value="AALFPA23_015979.P23277"/>
    <property type="gene ID" value="AALFPA23_015979"/>
</dbReference>
<name>A0ABM1Z866_AEDAL</name>
<feature type="region of interest" description="Disordered" evidence="6">
    <location>
        <begin position="401"/>
        <end position="430"/>
    </location>
</feature>
<dbReference type="PANTHER" id="PTHR14211">
    <property type="entry name" value="GLIOMA SUPPRESSOR CANDIDATE REGION GENE 2"/>
    <property type="match status" value="1"/>
</dbReference>
<evidence type="ECO:0000313" key="7">
    <source>
        <dbReference type="EnsemblMetazoa" id="AALFPA23_015979.P23277"/>
    </source>
</evidence>
<feature type="compositionally biased region" description="Basic and acidic residues" evidence="6">
    <location>
        <begin position="324"/>
        <end position="348"/>
    </location>
</feature>
<dbReference type="PANTHER" id="PTHR14211:SF7">
    <property type="entry name" value="RIBOSOME BIOGENESIS PROTEIN NOP53"/>
    <property type="match status" value="1"/>
</dbReference>
<sequence>MKEKNRHISMKTKTAWRKNINISDVDTFLEEQRQEERIGTVADKSDAELFMSETIPSSATKSLKNARKDKFSAVPKYCISLENSSKVQDPIVKRNRVTNEAKISKRTSQANRLEQKKLKSLVANRKSARALKTGFNKDIWAEEPVPAELKHEWFPEHVVLHHMKNTGKPLVKVAESTHAKPNAVRNVEIPVSGASYNPSIDDYNELKQTVVDKERKKIKHSEHLDRVVTQKFLKMSKEERESMVLKEMSEGLFENADKNVANDEEEDSGNEYSAINQPVQNKKKKRSEKNRQFRAVTRRNLEATTKVELKKLKDINKVKELSSELNKREKGVEKKRENRAKRMEEKLQKPGRVAYMQYEEPEEDFVEPTELADSLRTLAPPKSLVADRFKSFQKRTLIAPKKHRDGIPRTNRSTLKKWKRYTLSTHKETP</sequence>
<evidence type="ECO:0000256" key="5">
    <source>
        <dbReference type="PIRNR" id="PIRNR017302"/>
    </source>
</evidence>
<evidence type="ECO:0000256" key="3">
    <source>
        <dbReference type="ARBA" id="ARBA00022517"/>
    </source>
</evidence>
<dbReference type="Pfam" id="PF07767">
    <property type="entry name" value="Nop53"/>
    <property type="match status" value="1"/>
</dbReference>
<reference evidence="7" key="2">
    <citation type="submission" date="2025-05" db="UniProtKB">
        <authorList>
            <consortium name="EnsemblMetazoa"/>
        </authorList>
    </citation>
    <scope>IDENTIFICATION</scope>
    <source>
        <strain evidence="7">Foshan</strain>
    </source>
</reference>
<accession>A0ABM1Z866</accession>
<keyword evidence="8" id="KW-1185">Reference proteome</keyword>
<evidence type="ECO:0000256" key="1">
    <source>
        <dbReference type="ARBA" id="ARBA00008838"/>
    </source>
</evidence>
<comment type="similarity">
    <text evidence="1 5">Belongs to the NOP53 family.</text>
</comment>
<dbReference type="RefSeq" id="XP_019563188.3">
    <property type="nucleotide sequence ID" value="XM_019707643.3"/>
</dbReference>
<evidence type="ECO:0000256" key="2">
    <source>
        <dbReference type="ARBA" id="ARBA00018339"/>
    </source>
</evidence>
<evidence type="ECO:0000256" key="4">
    <source>
        <dbReference type="ARBA" id="ARBA00023242"/>
    </source>
</evidence>
<dbReference type="PIRSF" id="PIRSF017302">
    <property type="entry name" value="Gltscr2"/>
    <property type="match status" value="1"/>
</dbReference>
<feature type="region of interest" description="Disordered" evidence="6">
    <location>
        <begin position="324"/>
        <end position="356"/>
    </location>
</feature>
<evidence type="ECO:0000256" key="6">
    <source>
        <dbReference type="SAM" id="MobiDB-lite"/>
    </source>
</evidence>
<protein>
    <recommendedName>
        <fullName evidence="2 5">Ribosome biogenesis protein NOP53</fullName>
    </recommendedName>
</protein>
<feature type="region of interest" description="Disordered" evidence="6">
    <location>
        <begin position="261"/>
        <end position="292"/>
    </location>
</feature>
<comment type="function">
    <text evidence="5">May play a role in ribosome biogenesis.</text>
</comment>
<proteinExistence type="inferred from homology"/>